<sequence length="90" mass="10357">MGACVSSQQDFSDNVSIGSAYNPAPLNNVISVRTPPPIDRKNHREVVKQKFRILDLPDRILLEIFRQMEAEEVLHLSMLSRRIKEKIDQI</sequence>
<dbReference type="OrthoDB" id="10285224at2759"/>
<dbReference type="InterPro" id="IPR001810">
    <property type="entry name" value="F-box_dom"/>
</dbReference>
<proteinExistence type="predicted"/>
<dbReference type="PROSITE" id="PS50181">
    <property type="entry name" value="FBOX"/>
    <property type="match status" value="1"/>
</dbReference>
<protein>
    <recommendedName>
        <fullName evidence="1">F-box domain-containing protein</fullName>
    </recommendedName>
</protein>
<feature type="domain" description="F-box" evidence="1">
    <location>
        <begin position="50"/>
        <end position="90"/>
    </location>
</feature>
<evidence type="ECO:0000313" key="3">
    <source>
        <dbReference type="Proteomes" id="UP000230233"/>
    </source>
</evidence>
<name>A0A2G5UMJ8_9PELO</name>
<gene>
    <name evidence="2" type="primary">Cnig_chr_III.g11805</name>
    <name evidence="2" type="ORF">B9Z55_011805</name>
</gene>
<dbReference type="Pfam" id="PF00646">
    <property type="entry name" value="F-box"/>
    <property type="match status" value="1"/>
</dbReference>
<evidence type="ECO:0000313" key="2">
    <source>
        <dbReference type="EMBL" id="PIC40476.1"/>
    </source>
</evidence>
<dbReference type="InterPro" id="IPR036047">
    <property type="entry name" value="F-box-like_dom_sf"/>
</dbReference>
<comment type="caution">
    <text evidence="2">The sequence shown here is derived from an EMBL/GenBank/DDBJ whole genome shotgun (WGS) entry which is preliminary data.</text>
</comment>
<keyword evidence="3" id="KW-1185">Reference proteome</keyword>
<reference evidence="3" key="1">
    <citation type="submission" date="2017-10" db="EMBL/GenBank/DDBJ databases">
        <title>Rapid genome shrinkage in a self-fertile nematode reveals novel sperm competition proteins.</title>
        <authorList>
            <person name="Yin D."/>
            <person name="Schwarz E.M."/>
            <person name="Thomas C.G."/>
            <person name="Felde R.L."/>
            <person name="Korf I.F."/>
            <person name="Cutter A.D."/>
            <person name="Schartner C.M."/>
            <person name="Ralston E.J."/>
            <person name="Meyer B.J."/>
            <person name="Haag E.S."/>
        </authorList>
    </citation>
    <scope>NUCLEOTIDE SEQUENCE [LARGE SCALE GENOMIC DNA]</scope>
    <source>
        <strain evidence="3">JU1422</strain>
    </source>
</reference>
<organism evidence="2 3">
    <name type="scientific">Caenorhabditis nigoni</name>
    <dbReference type="NCBI Taxonomy" id="1611254"/>
    <lineage>
        <taxon>Eukaryota</taxon>
        <taxon>Metazoa</taxon>
        <taxon>Ecdysozoa</taxon>
        <taxon>Nematoda</taxon>
        <taxon>Chromadorea</taxon>
        <taxon>Rhabditida</taxon>
        <taxon>Rhabditina</taxon>
        <taxon>Rhabditomorpha</taxon>
        <taxon>Rhabditoidea</taxon>
        <taxon>Rhabditidae</taxon>
        <taxon>Peloderinae</taxon>
        <taxon>Caenorhabditis</taxon>
    </lineage>
</organism>
<dbReference type="AlphaFoldDB" id="A0A2G5UMJ8"/>
<dbReference type="CDD" id="cd09917">
    <property type="entry name" value="F-box_SF"/>
    <property type="match status" value="1"/>
</dbReference>
<accession>A0A2G5UMJ8</accession>
<dbReference type="EMBL" id="PDUG01000003">
    <property type="protein sequence ID" value="PIC40476.1"/>
    <property type="molecule type" value="Genomic_DNA"/>
</dbReference>
<dbReference type="SUPFAM" id="SSF81383">
    <property type="entry name" value="F-box domain"/>
    <property type="match status" value="1"/>
</dbReference>
<evidence type="ECO:0000259" key="1">
    <source>
        <dbReference type="PROSITE" id="PS50181"/>
    </source>
</evidence>
<dbReference type="Proteomes" id="UP000230233">
    <property type="component" value="Chromosome III"/>
</dbReference>